<dbReference type="Pfam" id="PF13449">
    <property type="entry name" value="Phytase-like"/>
    <property type="match status" value="1"/>
</dbReference>
<dbReference type="RefSeq" id="WP_345707429.1">
    <property type="nucleotide sequence ID" value="NZ_BAABKV010000001.1"/>
</dbReference>
<sequence length="430" mass="45559">MRLTRIAPLSAAVLALLAPTAASASGVPAPTHDGGWTYRNPAAIGGGLNLGGFSDLVPADDSGREFWTITDRGPNADAPADTDKIFLKPDYTPQILRIRLTRDGGIEIVRRIPLRVPRGQADPVTGTRFLTGLPPAALTAERPVDVHGAALPNDPYGVDSEGLVRAPDGSFWVSSEYGSSVLHFSAQGVLDTVLVPAGSTFGAPGARVLPILPAIEAKQKNNKGLEGLTISADGRTLYAAQQTQLANPDAKAAKKSLVQRVFRIDIGHRTPSVTGEFAFLREADSATDGGWSTSSVNWLGTDRLLVEERDALRPTAHTRLFEVDFRAATNLLGTRWDDPATVPALELDASSVTVGTKRLVFDAAAAGVPNGKLEGIALRPAGHGTAELYLVDDNDFGVDSFKDGAVVPNNADTRVDRYTLPKGTVQIDRH</sequence>
<evidence type="ECO:0000259" key="2">
    <source>
        <dbReference type="Pfam" id="PF13449"/>
    </source>
</evidence>
<feature type="domain" description="Phytase-like" evidence="2">
    <location>
        <begin position="50"/>
        <end position="396"/>
    </location>
</feature>
<feature type="signal peptide" evidence="1">
    <location>
        <begin position="1"/>
        <end position="24"/>
    </location>
</feature>
<evidence type="ECO:0000256" key="1">
    <source>
        <dbReference type="SAM" id="SignalP"/>
    </source>
</evidence>
<keyword evidence="4" id="KW-1185">Reference proteome</keyword>
<dbReference type="PANTHER" id="PTHR37957:SF1">
    <property type="entry name" value="PHYTASE-LIKE DOMAIN-CONTAINING PROTEIN"/>
    <property type="match status" value="1"/>
</dbReference>
<proteinExistence type="predicted"/>
<protein>
    <submittedName>
        <fullName evidence="3">Esterase-like activity of phytase family protein</fullName>
    </submittedName>
</protein>
<dbReference type="PANTHER" id="PTHR37957">
    <property type="entry name" value="BLR7070 PROTEIN"/>
    <property type="match status" value="1"/>
</dbReference>
<dbReference type="SUPFAM" id="SSF101898">
    <property type="entry name" value="NHL repeat"/>
    <property type="match status" value="1"/>
</dbReference>
<evidence type="ECO:0000313" key="3">
    <source>
        <dbReference type="EMBL" id="MFC7183412.1"/>
    </source>
</evidence>
<name>A0ABW2G467_9ACTN</name>
<dbReference type="Proteomes" id="UP001596435">
    <property type="component" value="Unassembled WGS sequence"/>
</dbReference>
<accession>A0ABW2G467</accession>
<evidence type="ECO:0000313" key="4">
    <source>
        <dbReference type="Proteomes" id="UP001596435"/>
    </source>
</evidence>
<gene>
    <name evidence="3" type="ORF">ACFQMG_28080</name>
</gene>
<dbReference type="EMBL" id="JBHTAJ010000067">
    <property type="protein sequence ID" value="MFC7183412.1"/>
    <property type="molecule type" value="Genomic_DNA"/>
</dbReference>
<feature type="chain" id="PRO_5047108049" evidence="1">
    <location>
        <begin position="25"/>
        <end position="430"/>
    </location>
</feature>
<reference evidence="4" key="1">
    <citation type="journal article" date="2019" name="Int. J. Syst. Evol. Microbiol.">
        <title>The Global Catalogue of Microorganisms (GCM) 10K type strain sequencing project: providing services to taxonomists for standard genome sequencing and annotation.</title>
        <authorList>
            <consortium name="The Broad Institute Genomics Platform"/>
            <consortium name="The Broad Institute Genome Sequencing Center for Infectious Disease"/>
            <person name="Wu L."/>
            <person name="Ma J."/>
        </authorList>
    </citation>
    <scope>NUCLEOTIDE SEQUENCE [LARGE SCALE GENOMIC DNA]</scope>
    <source>
        <strain evidence="4">CGMCC 1.12859</strain>
    </source>
</reference>
<dbReference type="InterPro" id="IPR027372">
    <property type="entry name" value="Phytase-like_dom"/>
</dbReference>
<organism evidence="3 4">
    <name type="scientific">Kitasatospora paranensis</name>
    <dbReference type="NCBI Taxonomy" id="258053"/>
    <lineage>
        <taxon>Bacteria</taxon>
        <taxon>Bacillati</taxon>
        <taxon>Actinomycetota</taxon>
        <taxon>Actinomycetes</taxon>
        <taxon>Kitasatosporales</taxon>
        <taxon>Streptomycetaceae</taxon>
        <taxon>Kitasatospora</taxon>
    </lineage>
</organism>
<keyword evidence="1" id="KW-0732">Signal</keyword>
<comment type="caution">
    <text evidence="3">The sequence shown here is derived from an EMBL/GenBank/DDBJ whole genome shotgun (WGS) entry which is preliminary data.</text>
</comment>